<dbReference type="PROSITE" id="PS51352">
    <property type="entry name" value="THIOREDOXIN_2"/>
    <property type="match status" value="1"/>
</dbReference>
<evidence type="ECO:0000259" key="10">
    <source>
        <dbReference type="PROSITE" id="PS51352"/>
    </source>
</evidence>
<comment type="catalytic activity">
    <reaction evidence="9">
        <text>a hydroperoxide + NADH + H(+) = an alcohol + NAD(+) + H2O</text>
        <dbReference type="Rhea" id="RHEA:62628"/>
        <dbReference type="ChEBI" id="CHEBI:15377"/>
        <dbReference type="ChEBI" id="CHEBI:15378"/>
        <dbReference type="ChEBI" id="CHEBI:30879"/>
        <dbReference type="ChEBI" id="CHEBI:35924"/>
        <dbReference type="ChEBI" id="CHEBI:57540"/>
        <dbReference type="ChEBI" id="CHEBI:57945"/>
        <dbReference type="EC" id="1.11.1.26"/>
    </reaction>
</comment>
<evidence type="ECO:0000256" key="2">
    <source>
        <dbReference type="ARBA" id="ARBA00013021"/>
    </source>
</evidence>
<dbReference type="Pfam" id="PF00578">
    <property type="entry name" value="AhpC-TSA"/>
    <property type="match status" value="1"/>
</dbReference>
<keyword evidence="7" id="KW-0676">Redox-active center</keyword>
<feature type="domain" description="Thioredoxin" evidence="10">
    <location>
        <begin position="30"/>
        <end position="186"/>
    </location>
</feature>
<dbReference type="GO" id="GO:0006979">
    <property type="term" value="P:response to oxidative stress"/>
    <property type="evidence" value="ECO:0007669"/>
    <property type="project" value="TreeGrafter"/>
</dbReference>
<evidence type="ECO:0000256" key="8">
    <source>
        <dbReference type="ARBA" id="ARBA00032077"/>
    </source>
</evidence>
<evidence type="ECO:0000256" key="3">
    <source>
        <dbReference type="ARBA" id="ARBA00017462"/>
    </source>
</evidence>
<gene>
    <name evidence="11" type="ORF">GQE99_00045</name>
</gene>
<dbReference type="PANTHER" id="PTHR10681">
    <property type="entry name" value="THIOREDOXIN PEROXIDASE"/>
    <property type="match status" value="1"/>
</dbReference>
<reference evidence="11 12" key="1">
    <citation type="submission" date="2019-12" db="EMBL/GenBank/DDBJ databases">
        <title>Maritimibacter sp. nov. sp. isolated from sea sand.</title>
        <authorList>
            <person name="Kim J."/>
            <person name="Jeong S.E."/>
            <person name="Jung H.S."/>
            <person name="Jeon C.O."/>
        </authorList>
    </citation>
    <scope>NUCLEOTIDE SEQUENCE [LARGE SCALE GENOMIC DNA]</scope>
    <source>
        <strain evidence="11 12">DP07</strain>
    </source>
</reference>
<dbReference type="InterPro" id="IPR050217">
    <property type="entry name" value="Peroxiredoxin"/>
</dbReference>
<dbReference type="Proteomes" id="UP000467322">
    <property type="component" value="Unassembled WGS sequence"/>
</dbReference>
<dbReference type="InterPro" id="IPR000866">
    <property type="entry name" value="AhpC/TSA"/>
</dbReference>
<evidence type="ECO:0000256" key="5">
    <source>
        <dbReference type="ARBA" id="ARBA00022862"/>
    </source>
</evidence>
<dbReference type="GO" id="GO:0042744">
    <property type="term" value="P:hydrogen peroxide catabolic process"/>
    <property type="evidence" value="ECO:0007669"/>
    <property type="project" value="TreeGrafter"/>
</dbReference>
<dbReference type="PANTHER" id="PTHR10681:SF121">
    <property type="entry name" value="ALKYL HYDROPEROXIDE REDUCTASE C"/>
    <property type="match status" value="1"/>
</dbReference>
<dbReference type="GO" id="GO:0008379">
    <property type="term" value="F:thioredoxin peroxidase activity"/>
    <property type="evidence" value="ECO:0007669"/>
    <property type="project" value="TreeGrafter"/>
</dbReference>
<evidence type="ECO:0000256" key="6">
    <source>
        <dbReference type="ARBA" id="ARBA00023002"/>
    </source>
</evidence>
<dbReference type="Gene3D" id="3.30.1020.10">
    <property type="entry name" value="Antioxidant, Horf6, Chain A, domain2"/>
    <property type="match status" value="1"/>
</dbReference>
<keyword evidence="12" id="KW-1185">Reference proteome</keyword>
<proteinExistence type="predicted"/>
<dbReference type="AlphaFoldDB" id="A0A845M1M7"/>
<evidence type="ECO:0000256" key="4">
    <source>
        <dbReference type="ARBA" id="ARBA00022559"/>
    </source>
</evidence>
<evidence type="ECO:0000256" key="1">
    <source>
        <dbReference type="ARBA" id="ARBA00011654"/>
    </source>
</evidence>
<evidence type="ECO:0000313" key="12">
    <source>
        <dbReference type="Proteomes" id="UP000467322"/>
    </source>
</evidence>
<dbReference type="Gene3D" id="3.40.30.10">
    <property type="entry name" value="Glutaredoxin"/>
    <property type="match status" value="1"/>
</dbReference>
<evidence type="ECO:0000256" key="7">
    <source>
        <dbReference type="ARBA" id="ARBA00023284"/>
    </source>
</evidence>
<comment type="caution">
    <text evidence="11">The sequence shown here is derived from an EMBL/GenBank/DDBJ whole genome shotgun (WGS) entry which is preliminary data.</text>
</comment>
<dbReference type="EMBL" id="WTUX01000001">
    <property type="protein sequence ID" value="MZR11423.1"/>
    <property type="molecule type" value="Genomic_DNA"/>
</dbReference>
<dbReference type="GO" id="GO:0102039">
    <property type="term" value="F:NADH-dependent peroxiredoxin activity"/>
    <property type="evidence" value="ECO:0007669"/>
    <property type="project" value="UniProtKB-EC"/>
</dbReference>
<keyword evidence="6" id="KW-0560">Oxidoreductase</keyword>
<keyword evidence="5" id="KW-0049">Antioxidant</keyword>
<dbReference type="InterPro" id="IPR036249">
    <property type="entry name" value="Thioredoxin-like_sf"/>
</dbReference>
<evidence type="ECO:0000313" key="11">
    <source>
        <dbReference type="EMBL" id="MZR11423.1"/>
    </source>
</evidence>
<keyword evidence="4" id="KW-0575">Peroxidase</keyword>
<dbReference type="GO" id="GO:0045454">
    <property type="term" value="P:cell redox homeostasis"/>
    <property type="evidence" value="ECO:0007669"/>
    <property type="project" value="TreeGrafter"/>
</dbReference>
<evidence type="ECO:0000256" key="9">
    <source>
        <dbReference type="ARBA" id="ARBA00047572"/>
    </source>
</evidence>
<dbReference type="GO" id="GO:0033554">
    <property type="term" value="P:cellular response to stress"/>
    <property type="evidence" value="ECO:0007669"/>
    <property type="project" value="TreeGrafter"/>
</dbReference>
<comment type="subunit">
    <text evidence="1">Homodimer; disulfide-linked, upon oxidation. 5 homodimers assemble to form a ring-like decamer.</text>
</comment>
<dbReference type="EC" id="1.11.1.26" evidence="2"/>
<dbReference type="InterPro" id="IPR013766">
    <property type="entry name" value="Thioredoxin_domain"/>
</dbReference>
<sequence length="243" mass="27545">MTFQFFAPRGTDGALLRVPQSFRRSVKWLPQIGDIFPDFTIETTLGPLNFRNWAEGSWVYLFSHPAAHTPVCTTEVGSIAMHWPDFEGLGAKVLGFTSSSVDEQLEWHGDIQRLYGVPVCFPTANDLGGAMAKFLGMRHEKEHKSWPIRKSFVLDPEMKIRAIFEYPIYIGRSTAETLRVIKALQLVNQTGAATPADWTEFDPIIIDIGERELEVVRKFGAVSRQLLPYLRLVRGDKRHEIPS</sequence>
<dbReference type="GO" id="GO:0005829">
    <property type="term" value="C:cytosol"/>
    <property type="evidence" value="ECO:0007669"/>
    <property type="project" value="TreeGrafter"/>
</dbReference>
<dbReference type="RefSeq" id="WP_161349547.1">
    <property type="nucleotide sequence ID" value="NZ_WTUX01000001.1"/>
</dbReference>
<accession>A0A845M1M7</accession>
<dbReference type="SUPFAM" id="SSF52833">
    <property type="entry name" value="Thioredoxin-like"/>
    <property type="match status" value="1"/>
</dbReference>
<organism evidence="11 12">
    <name type="scientific">Maritimibacter harenae</name>
    <dbReference type="NCBI Taxonomy" id="2606218"/>
    <lineage>
        <taxon>Bacteria</taxon>
        <taxon>Pseudomonadati</taxon>
        <taxon>Pseudomonadota</taxon>
        <taxon>Alphaproteobacteria</taxon>
        <taxon>Rhodobacterales</taxon>
        <taxon>Roseobacteraceae</taxon>
        <taxon>Maritimibacter</taxon>
    </lineage>
</organism>
<name>A0A845M1M7_9RHOB</name>
<protein>
    <recommendedName>
        <fullName evidence="3">Alkyl hydroperoxide reductase C</fullName>
        <ecNumber evidence="2">1.11.1.26</ecNumber>
    </recommendedName>
    <alternativeName>
        <fullName evidence="8">Peroxiredoxin</fullName>
    </alternativeName>
</protein>